<evidence type="ECO:0000256" key="1">
    <source>
        <dbReference type="ARBA" id="ARBA00004651"/>
    </source>
</evidence>
<feature type="transmembrane region" description="Helical" evidence="6">
    <location>
        <begin position="113"/>
        <end position="134"/>
    </location>
</feature>
<reference evidence="7" key="2">
    <citation type="submission" date="2020-09" db="EMBL/GenBank/DDBJ databases">
        <authorList>
            <person name="Sun Q."/>
            <person name="Zhou Y."/>
        </authorList>
    </citation>
    <scope>NUCLEOTIDE SEQUENCE</scope>
    <source>
        <strain evidence="7">CGMCC 1.12698</strain>
    </source>
</reference>
<feature type="transmembrane region" description="Helical" evidence="6">
    <location>
        <begin position="41"/>
        <end position="62"/>
    </location>
</feature>
<dbReference type="Proteomes" id="UP000605259">
    <property type="component" value="Unassembled WGS sequence"/>
</dbReference>
<reference evidence="7" key="1">
    <citation type="journal article" date="2014" name="Int. J. Syst. Evol. Microbiol.">
        <title>Complete genome sequence of Corynebacterium casei LMG S-19264T (=DSM 44701T), isolated from a smear-ripened cheese.</title>
        <authorList>
            <consortium name="US DOE Joint Genome Institute (JGI-PGF)"/>
            <person name="Walter F."/>
            <person name="Albersmeier A."/>
            <person name="Kalinowski J."/>
            <person name="Ruckert C."/>
        </authorList>
    </citation>
    <scope>NUCLEOTIDE SEQUENCE</scope>
    <source>
        <strain evidence="7">CGMCC 1.12698</strain>
    </source>
</reference>
<evidence type="ECO:0000256" key="6">
    <source>
        <dbReference type="SAM" id="Phobius"/>
    </source>
</evidence>
<evidence type="ECO:0000313" key="8">
    <source>
        <dbReference type="Proteomes" id="UP000605259"/>
    </source>
</evidence>
<dbReference type="PANTHER" id="PTHR30086:SF20">
    <property type="entry name" value="ARGININE EXPORTER PROTEIN ARGO-RELATED"/>
    <property type="match status" value="1"/>
</dbReference>
<proteinExistence type="predicted"/>
<evidence type="ECO:0000256" key="5">
    <source>
        <dbReference type="ARBA" id="ARBA00023136"/>
    </source>
</evidence>
<organism evidence="7 8">
    <name type="scientific">Priestia taiwanensis</name>
    <dbReference type="NCBI Taxonomy" id="1347902"/>
    <lineage>
        <taxon>Bacteria</taxon>
        <taxon>Bacillati</taxon>
        <taxon>Bacillota</taxon>
        <taxon>Bacilli</taxon>
        <taxon>Bacillales</taxon>
        <taxon>Bacillaceae</taxon>
        <taxon>Priestia</taxon>
    </lineage>
</organism>
<dbReference type="GO" id="GO:0005886">
    <property type="term" value="C:plasma membrane"/>
    <property type="evidence" value="ECO:0007669"/>
    <property type="project" value="UniProtKB-SubCell"/>
</dbReference>
<keyword evidence="3 6" id="KW-0812">Transmembrane</keyword>
<evidence type="ECO:0000256" key="3">
    <source>
        <dbReference type="ARBA" id="ARBA00022692"/>
    </source>
</evidence>
<dbReference type="Pfam" id="PF01810">
    <property type="entry name" value="LysE"/>
    <property type="match status" value="1"/>
</dbReference>
<comment type="caution">
    <text evidence="7">The sequence shown here is derived from an EMBL/GenBank/DDBJ whole genome shotgun (WGS) entry which is preliminary data.</text>
</comment>
<sequence>MEYMFYFLEGILVGILISIPVGPVGVLCIRRTLVQGTLFGFISGLGAATADALYGGIAAFGLTFVFDFLLQNQLFFQLVGGLLLVFMGINAWIKPSREDMTVEKKASKAGAYWSVFFVTLANPITLLAFGGILAGLGIGSTVHDSYLLNVSLILGVFTGATIWWSTLSYGVGRLRERLPSMFFTWMNRIVGTVLILFGIGMLSYSMI</sequence>
<protein>
    <submittedName>
        <fullName evidence="7">Lysine transporter LysE</fullName>
    </submittedName>
</protein>
<name>A0A917EQV3_9BACI</name>
<feature type="transmembrane region" description="Helical" evidence="6">
    <location>
        <begin position="6"/>
        <end position="29"/>
    </location>
</feature>
<accession>A0A917EQV3</accession>
<keyword evidence="5 6" id="KW-0472">Membrane</keyword>
<feature type="transmembrane region" description="Helical" evidence="6">
    <location>
        <begin position="146"/>
        <end position="164"/>
    </location>
</feature>
<keyword evidence="8" id="KW-1185">Reference proteome</keyword>
<gene>
    <name evidence="7" type="ORF">GCM10007140_25560</name>
</gene>
<keyword evidence="2" id="KW-1003">Cell membrane</keyword>
<dbReference type="PANTHER" id="PTHR30086">
    <property type="entry name" value="ARGININE EXPORTER PROTEIN ARGO"/>
    <property type="match status" value="1"/>
</dbReference>
<feature type="transmembrane region" description="Helical" evidence="6">
    <location>
        <begin position="74"/>
        <end position="93"/>
    </location>
</feature>
<feature type="transmembrane region" description="Helical" evidence="6">
    <location>
        <begin position="185"/>
        <end position="204"/>
    </location>
</feature>
<dbReference type="AlphaFoldDB" id="A0A917EQV3"/>
<evidence type="ECO:0000256" key="4">
    <source>
        <dbReference type="ARBA" id="ARBA00022989"/>
    </source>
</evidence>
<dbReference type="GO" id="GO:0015171">
    <property type="term" value="F:amino acid transmembrane transporter activity"/>
    <property type="evidence" value="ECO:0007669"/>
    <property type="project" value="TreeGrafter"/>
</dbReference>
<comment type="subcellular location">
    <subcellularLocation>
        <location evidence="1">Cell membrane</location>
        <topology evidence="1">Multi-pass membrane protein</topology>
    </subcellularLocation>
</comment>
<dbReference type="InterPro" id="IPR001123">
    <property type="entry name" value="LeuE-type"/>
</dbReference>
<keyword evidence="4 6" id="KW-1133">Transmembrane helix</keyword>
<evidence type="ECO:0000256" key="2">
    <source>
        <dbReference type="ARBA" id="ARBA00022475"/>
    </source>
</evidence>
<evidence type="ECO:0000313" key="7">
    <source>
        <dbReference type="EMBL" id="GGE74589.1"/>
    </source>
</evidence>
<dbReference type="EMBL" id="BMFK01000002">
    <property type="protein sequence ID" value="GGE74589.1"/>
    <property type="molecule type" value="Genomic_DNA"/>
</dbReference>